<protein>
    <submittedName>
        <fullName evidence="3">Adenylate/guanylate cyclase domain-containing protein</fullName>
    </submittedName>
</protein>
<evidence type="ECO:0000259" key="2">
    <source>
        <dbReference type="PROSITE" id="PS50125"/>
    </source>
</evidence>
<accession>A0A9X0UDM9</accession>
<keyword evidence="1" id="KW-0472">Membrane</keyword>
<evidence type="ECO:0000256" key="1">
    <source>
        <dbReference type="SAM" id="Phobius"/>
    </source>
</evidence>
<dbReference type="Proteomes" id="UP000600101">
    <property type="component" value="Unassembled WGS sequence"/>
</dbReference>
<dbReference type="GO" id="GO:0006171">
    <property type="term" value="P:cAMP biosynthetic process"/>
    <property type="evidence" value="ECO:0007669"/>
    <property type="project" value="TreeGrafter"/>
</dbReference>
<dbReference type="GO" id="GO:0004016">
    <property type="term" value="F:adenylate cyclase activity"/>
    <property type="evidence" value="ECO:0007669"/>
    <property type="project" value="UniProtKB-ARBA"/>
</dbReference>
<dbReference type="CDD" id="cd07302">
    <property type="entry name" value="CHD"/>
    <property type="match status" value="1"/>
</dbReference>
<feature type="transmembrane region" description="Helical" evidence="1">
    <location>
        <begin position="405"/>
        <end position="423"/>
    </location>
</feature>
<dbReference type="Pfam" id="PF00211">
    <property type="entry name" value="Guanylate_cyc"/>
    <property type="match status" value="1"/>
</dbReference>
<dbReference type="InterPro" id="IPR050697">
    <property type="entry name" value="Adenylyl/Guanylyl_Cyclase_3/4"/>
</dbReference>
<dbReference type="Pfam" id="PF05226">
    <property type="entry name" value="CHASE2"/>
    <property type="match status" value="1"/>
</dbReference>
<dbReference type="PANTHER" id="PTHR43081">
    <property type="entry name" value="ADENYLATE CYCLASE, TERMINAL-DIFFERENTIATION SPECIFIC-RELATED"/>
    <property type="match status" value="1"/>
</dbReference>
<dbReference type="SMART" id="SM00044">
    <property type="entry name" value="CYCc"/>
    <property type="match status" value="1"/>
</dbReference>
<gene>
    <name evidence="3" type="ORF">H7965_11000</name>
</gene>
<dbReference type="SUPFAM" id="SSF55073">
    <property type="entry name" value="Nucleotide cyclase"/>
    <property type="match status" value="1"/>
</dbReference>
<dbReference type="AlphaFoldDB" id="A0A9X0UDM9"/>
<dbReference type="EMBL" id="JACOMF010000010">
    <property type="protein sequence ID" value="MBC4015851.1"/>
    <property type="molecule type" value="Genomic_DNA"/>
</dbReference>
<feature type="domain" description="Guanylate cyclase" evidence="2">
    <location>
        <begin position="463"/>
        <end position="595"/>
    </location>
</feature>
<feature type="transmembrane region" description="Helical" evidence="1">
    <location>
        <begin position="346"/>
        <end position="367"/>
    </location>
</feature>
<dbReference type="Gene3D" id="3.30.70.1230">
    <property type="entry name" value="Nucleotide cyclase"/>
    <property type="match status" value="1"/>
</dbReference>
<evidence type="ECO:0000313" key="3">
    <source>
        <dbReference type="EMBL" id="MBC4015851.1"/>
    </source>
</evidence>
<dbReference type="PROSITE" id="PS50125">
    <property type="entry name" value="GUANYLATE_CYCLASE_2"/>
    <property type="match status" value="1"/>
</dbReference>
<dbReference type="SMART" id="SM01080">
    <property type="entry name" value="CHASE2"/>
    <property type="match status" value="1"/>
</dbReference>
<keyword evidence="4" id="KW-1185">Reference proteome</keyword>
<dbReference type="InterPro" id="IPR001054">
    <property type="entry name" value="A/G_cyclase"/>
</dbReference>
<evidence type="ECO:0000313" key="4">
    <source>
        <dbReference type="Proteomes" id="UP000600101"/>
    </source>
</evidence>
<comment type="caution">
    <text evidence="3">The sequence shown here is derived from an EMBL/GenBank/DDBJ whole genome shotgun (WGS) entry which is preliminary data.</text>
</comment>
<feature type="transmembrane region" description="Helical" evidence="1">
    <location>
        <begin position="374"/>
        <end position="393"/>
    </location>
</feature>
<organism evidence="3 4">
    <name type="scientific">Siccirubricoccus deserti</name>
    <dbReference type="NCBI Taxonomy" id="2013562"/>
    <lineage>
        <taxon>Bacteria</taxon>
        <taxon>Pseudomonadati</taxon>
        <taxon>Pseudomonadota</taxon>
        <taxon>Alphaproteobacteria</taxon>
        <taxon>Acetobacterales</taxon>
        <taxon>Roseomonadaceae</taxon>
        <taxon>Siccirubricoccus</taxon>
    </lineage>
</organism>
<keyword evidence="1" id="KW-0812">Transmembrane</keyword>
<dbReference type="GO" id="GO:0035556">
    <property type="term" value="P:intracellular signal transduction"/>
    <property type="evidence" value="ECO:0007669"/>
    <property type="project" value="InterPro"/>
</dbReference>
<dbReference type="InterPro" id="IPR029787">
    <property type="entry name" value="Nucleotide_cyclase"/>
</dbReference>
<sequence>MPPFRPSPAARFAWLAAGLGLGLWLASPAGLRDTLRERATDLLHTTPIEAGAAQVMVVDIDRAALDRIGAWPWSRASLAALLRVVAAARPAAVALDMLVTEPDRLSPAALARRLAALTGREELAGLAATLEDGDRLLAEAIAAAPTALGLLPEQHATEASLPAVPILLRGMVRLPGIGTAPGVQGPIPELAAAAEGLGLLTLDADADGRVRRVPLLALVGGVARPGLAVEAVRLREGAGALQLEADPLSLVVGGQRVPLDPGATLRLLPTDPAGWPARSLSAAALLAEPERFAARLTGRIVVVGGSAPELGGLRPAARGMAVPSVQLQADAVLAVLRGVAPRRPPVLVIAETLGTVALVLGVVLAGLALRPRHAALIAGAAVAGWVAAAWLLTRAGLLLDGGGPPLLAAIGYVAAAVATHFAAERRARALEARFEQRLAPAVVQRILAAPEAIRLDGELREVTALFTDIEGFTAMTERAAPAELVALLDSYLDALTATVVAHDGMVEKIVGDAVHAVFNAPLDLPAHPRRALDCAVALLAAAEAQRATPLGRKLGLGRTRIGLETGPAVVGDVGGSGKLDYTAHGNVMNTAARLEAANKQLGTSICIGPVAAARIGHARLVPLGPLAVRGRAAPLEVYTVPPLS</sequence>
<proteinExistence type="predicted"/>
<reference evidence="3" key="1">
    <citation type="submission" date="2020-08" db="EMBL/GenBank/DDBJ databases">
        <authorList>
            <person name="Hu Y."/>
            <person name="Nguyen S.V."/>
            <person name="Li F."/>
            <person name="Fanning S."/>
        </authorList>
    </citation>
    <scope>NUCLEOTIDE SEQUENCE</scope>
    <source>
        <strain evidence="3">SYSU D8009</strain>
    </source>
</reference>
<name>A0A9X0UDM9_9PROT</name>
<keyword evidence="1" id="KW-1133">Transmembrane helix</keyword>
<dbReference type="InterPro" id="IPR007890">
    <property type="entry name" value="CHASE2"/>
</dbReference>
<dbReference type="RefSeq" id="WP_186770625.1">
    <property type="nucleotide sequence ID" value="NZ_JACOMF010000010.1"/>
</dbReference>
<dbReference type="PANTHER" id="PTHR43081:SF20">
    <property type="entry name" value="TWO-COMPONENT RESPONSE REGULATOR"/>
    <property type="match status" value="1"/>
</dbReference>